<keyword evidence="1" id="KW-0808">Transferase</keyword>
<accession>A0A1M5C5B0</accession>
<dbReference type="GO" id="GO:0016020">
    <property type="term" value="C:membrane"/>
    <property type="evidence" value="ECO:0007669"/>
    <property type="project" value="InterPro"/>
</dbReference>
<dbReference type="OrthoDB" id="8795346at2"/>
<dbReference type="PROSITE" id="PS51096">
    <property type="entry name" value="PTS_EIIA_TYPE_4"/>
    <property type="match status" value="1"/>
</dbReference>
<dbReference type="Pfam" id="PF03610">
    <property type="entry name" value="EIIA-man"/>
    <property type="match status" value="1"/>
</dbReference>
<dbReference type="RefSeq" id="WP_073356606.1">
    <property type="nucleotide sequence ID" value="NZ_FQUZ01000025.1"/>
</dbReference>
<evidence type="ECO:0000259" key="2">
    <source>
        <dbReference type="PROSITE" id="PS51096"/>
    </source>
</evidence>
<dbReference type="InterPro" id="IPR051471">
    <property type="entry name" value="Bacterial_PTS_sugar_comp"/>
</dbReference>
<name>A0A1M5C5B0_9BURK</name>
<proteinExistence type="predicted"/>
<reference evidence="3 4" key="1">
    <citation type="submission" date="2016-11" db="EMBL/GenBank/DDBJ databases">
        <authorList>
            <person name="Jaros S."/>
            <person name="Januszkiewicz K."/>
            <person name="Wedrychowicz H."/>
        </authorList>
    </citation>
    <scope>NUCLEOTIDE SEQUENCE [LARGE SCALE GENOMIC DNA]</scope>
    <source>
        <strain evidence="3 4">DSM 16112</strain>
    </source>
</reference>
<dbReference type="InterPro" id="IPR004701">
    <property type="entry name" value="PTS_EIIA_man-typ"/>
</dbReference>
<organism evidence="3 4">
    <name type="scientific">Lampropedia hyalina DSM 16112</name>
    <dbReference type="NCBI Taxonomy" id="1122156"/>
    <lineage>
        <taxon>Bacteria</taxon>
        <taxon>Pseudomonadati</taxon>
        <taxon>Pseudomonadota</taxon>
        <taxon>Betaproteobacteria</taxon>
        <taxon>Burkholderiales</taxon>
        <taxon>Comamonadaceae</taxon>
        <taxon>Lampropedia</taxon>
    </lineage>
</organism>
<dbReference type="Gene3D" id="3.40.50.510">
    <property type="entry name" value="Phosphotransferase system, mannose-type IIA component"/>
    <property type="match status" value="1"/>
</dbReference>
<evidence type="ECO:0000256" key="1">
    <source>
        <dbReference type="ARBA" id="ARBA00022679"/>
    </source>
</evidence>
<dbReference type="SUPFAM" id="SSF53062">
    <property type="entry name" value="PTS system fructose IIA component-like"/>
    <property type="match status" value="1"/>
</dbReference>
<dbReference type="PANTHER" id="PTHR33799">
    <property type="entry name" value="PTS PERMEASE-RELATED-RELATED"/>
    <property type="match status" value="1"/>
</dbReference>
<dbReference type="PANTHER" id="PTHR33799:SF1">
    <property type="entry name" value="PTS SYSTEM MANNOSE-SPECIFIC EIIAB COMPONENT-RELATED"/>
    <property type="match status" value="1"/>
</dbReference>
<protein>
    <submittedName>
        <fullName evidence="3">PTS system, ascorbate-specific IIA component</fullName>
    </submittedName>
</protein>
<dbReference type="EMBL" id="FQUZ01000025">
    <property type="protein sequence ID" value="SHF49891.1"/>
    <property type="molecule type" value="Genomic_DNA"/>
</dbReference>
<evidence type="ECO:0000313" key="4">
    <source>
        <dbReference type="Proteomes" id="UP000184327"/>
    </source>
</evidence>
<evidence type="ECO:0000313" key="3">
    <source>
        <dbReference type="EMBL" id="SHF49891.1"/>
    </source>
</evidence>
<dbReference type="AlphaFoldDB" id="A0A1M5C5B0"/>
<dbReference type="STRING" id="1122156.SAMN02745117_02066"/>
<dbReference type="GO" id="GO:0016740">
    <property type="term" value="F:transferase activity"/>
    <property type="evidence" value="ECO:0007669"/>
    <property type="project" value="UniProtKB-KW"/>
</dbReference>
<feature type="domain" description="PTS EIIA type-4" evidence="2">
    <location>
        <begin position="3"/>
        <end position="138"/>
    </location>
</feature>
<dbReference type="GO" id="GO:0009401">
    <property type="term" value="P:phosphoenolpyruvate-dependent sugar phosphotransferase system"/>
    <property type="evidence" value="ECO:0007669"/>
    <property type="project" value="InterPro"/>
</dbReference>
<dbReference type="Proteomes" id="UP000184327">
    <property type="component" value="Unassembled WGS sequence"/>
</dbReference>
<dbReference type="InterPro" id="IPR036662">
    <property type="entry name" value="PTS_EIIA_man-typ_sf"/>
</dbReference>
<gene>
    <name evidence="3" type="ORF">SAMN02745117_02066</name>
</gene>
<sequence>MNDSRILIVAHSPLASALLQCALHVFPDCGQYVAALDVQADEHPQESLDRALQQLARLPVGEAACVGHAAPLLVLTDLFGATPSNVAHRLAALSLAGVSAVRVIAGVNLPMLVRAISYRHEPLADWVERAVSGGVNGVLALPETSVQATQFQQHHSHDPQQNHHHQ</sequence>
<keyword evidence="4" id="KW-1185">Reference proteome</keyword>